<dbReference type="RefSeq" id="WP_090060468.1">
    <property type="nucleotide sequence ID" value="NZ_FNCC01000034.1"/>
</dbReference>
<reference evidence="3" key="1">
    <citation type="submission" date="2016-10" db="EMBL/GenBank/DDBJ databases">
        <authorList>
            <person name="Varghese N."/>
            <person name="Submissions S."/>
        </authorList>
    </citation>
    <scope>NUCLEOTIDE SEQUENCE [LARGE SCALE GENOMIC DNA]</scope>
    <source>
        <strain evidence="3">CGMCC 4.3506</strain>
    </source>
</reference>
<feature type="transmembrane region" description="Helical" evidence="1">
    <location>
        <begin position="96"/>
        <end position="121"/>
    </location>
</feature>
<evidence type="ECO:0000313" key="2">
    <source>
        <dbReference type="EMBL" id="SDH60353.1"/>
    </source>
</evidence>
<feature type="transmembrane region" description="Helical" evidence="1">
    <location>
        <begin position="39"/>
        <end position="56"/>
    </location>
</feature>
<dbReference type="Proteomes" id="UP000199623">
    <property type="component" value="Unassembled WGS sequence"/>
</dbReference>
<keyword evidence="1" id="KW-0812">Transmembrane</keyword>
<proteinExistence type="predicted"/>
<keyword evidence="1" id="KW-0472">Membrane</keyword>
<dbReference type="AlphaFoldDB" id="A0A1G8DRP8"/>
<gene>
    <name evidence="2" type="ORF">SAMN05216553_13415</name>
</gene>
<organism evidence="2 3">
    <name type="scientific">Lentzea fradiae</name>
    <dbReference type="NCBI Taxonomy" id="200378"/>
    <lineage>
        <taxon>Bacteria</taxon>
        <taxon>Bacillati</taxon>
        <taxon>Actinomycetota</taxon>
        <taxon>Actinomycetes</taxon>
        <taxon>Pseudonocardiales</taxon>
        <taxon>Pseudonocardiaceae</taxon>
        <taxon>Lentzea</taxon>
    </lineage>
</organism>
<keyword evidence="1" id="KW-1133">Transmembrane helix</keyword>
<accession>A0A1G8DRP8</accession>
<evidence type="ECO:0000313" key="3">
    <source>
        <dbReference type="Proteomes" id="UP000199623"/>
    </source>
</evidence>
<name>A0A1G8DRP8_9PSEU</name>
<dbReference type="EMBL" id="FNCC01000034">
    <property type="protein sequence ID" value="SDH60353.1"/>
    <property type="molecule type" value="Genomic_DNA"/>
</dbReference>
<dbReference type="OrthoDB" id="3689195at2"/>
<keyword evidence="3" id="KW-1185">Reference proteome</keyword>
<evidence type="ECO:0000256" key="1">
    <source>
        <dbReference type="SAM" id="Phobius"/>
    </source>
</evidence>
<dbReference type="STRING" id="200378.SAMN05216553_13415"/>
<sequence>MSTRSSELRALRGAVLALTSAALTITAHGLGGGELSEFTHALPLVVLIGFAASSLADKRSGKLSVMAGLVTAQLAQHLLLTWVAHEHTNTLTPRMAGVHLVAATLTGWLLFHAESALFRLVSAVSRLVPRRLAPLPATGPVRVLTSTPYVQNAHFLDVTRANRRRGPPECS</sequence>
<protein>
    <submittedName>
        <fullName evidence="2">Uncharacterized protein</fullName>
    </submittedName>
</protein>
<feature type="transmembrane region" description="Helical" evidence="1">
    <location>
        <begin position="63"/>
        <end position="84"/>
    </location>
</feature>